<dbReference type="EMBL" id="BFAA01011612">
    <property type="protein sequence ID" value="GCB77622.1"/>
    <property type="molecule type" value="Genomic_DNA"/>
</dbReference>
<dbReference type="STRING" id="75743.A0A401PWY2"/>
<gene>
    <name evidence="1" type="ORF">scyTo_0017630</name>
</gene>
<dbReference type="Proteomes" id="UP000288216">
    <property type="component" value="Unassembled WGS sequence"/>
</dbReference>
<protein>
    <submittedName>
        <fullName evidence="1">Uncharacterized protein</fullName>
    </submittedName>
</protein>
<accession>A0A401PWY2</accession>
<dbReference type="InterPro" id="IPR027905">
    <property type="entry name" value="CFAP95"/>
</dbReference>
<evidence type="ECO:0000313" key="2">
    <source>
        <dbReference type="Proteomes" id="UP000288216"/>
    </source>
</evidence>
<evidence type="ECO:0000313" key="1">
    <source>
        <dbReference type="EMBL" id="GCB77622.1"/>
    </source>
</evidence>
<keyword evidence="2" id="KW-1185">Reference proteome</keyword>
<dbReference type="OrthoDB" id="309575at2759"/>
<dbReference type="AlphaFoldDB" id="A0A401PWY2"/>
<name>A0A401PWY2_SCYTO</name>
<organism evidence="1 2">
    <name type="scientific">Scyliorhinus torazame</name>
    <name type="common">Cloudy catshark</name>
    <name type="synonym">Catulus torazame</name>
    <dbReference type="NCBI Taxonomy" id="75743"/>
    <lineage>
        <taxon>Eukaryota</taxon>
        <taxon>Metazoa</taxon>
        <taxon>Chordata</taxon>
        <taxon>Craniata</taxon>
        <taxon>Vertebrata</taxon>
        <taxon>Chondrichthyes</taxon>
        <taxon>Elasmobranchii</taxon>
        <taxon>Galeomorphii</taxon>
        <taxon>Galeoidea</taxon>
        <taxon>Carcharhiniformes</taxon>
        <taxon>Scyliorhinidae</taxon>
        <taxon>Scyliorhinus</taxon>
    </lineage>
</organism>
<dbReference type="Pfam" id="PF15139">
    <property type="entry name" value="CFAP95"/>
    <property type="match status" value="1"/>
</dbReference>
<dbReference type="GO" id="GO:0005886">
    <property type="term" value="C:plasma membrane"/>
    <property type="evidence" value="ECO:0007669"/>
    <property type="project" value="TreeGrafter"/>
</dbReference>
<dbReference type="PANTHER" id="PTHR35069:SF1">
    <property type="entry name" value="CILIA- AND FLAGELLA-ASSOCIATED PROTEIN 95"/>
    <property type="match status" value="1"/>
</dbReference>
<reference evidence="1 2" key="1">
    <citation type="journal article" date="2018" name="Nat. Ecol. Evol.">
        <title>Shark genomes provide insights into elasmobranch evolution and the origin of vertebrates.</title>
        <authorList>
            <person name="Hara Y"/>
            <person name="Yamaguchi K"/>
            <person name="Onimaru K"/>
            <person name="Kadota M"/>
            <person name="Koyanagi M"/>
            <person name="Keeley SD"/>
            <person name="Tatsumi K"/>
            <person name="Tanaka K"/>
            <person name="Motone F"/>
            <person name="Kageyama Y"/>
            <person name="Nozu R"/>
            <person name="Adachi N"/>
            <person name="Nishimura O"/>
            <person name="Nakagawa R"/>
            <person name="Tanegashima C"/>
            <person name="Kiyatake I"/>
            <person name="Matsumoto R"/>
            <person name="Murakumo K"/>
            <person name="Nishida K"/>
            <person name="Terakita A"/>
            <person name="Kuratani S"/>
            <person name="Sato K"/>
            <person name="Hyodo S Kuraku.S."/>
        </authorList>
    </citation>
    <scope>NUCLEOTIDE SEQUENCE [LARGE SCALE GENOMIC DNA]</scope>
</reference>
<dbReference type="OMA" id="THRTYGR"/>
<comment type="caution">
    <text evidence="1">The sequence shown here is derived from an EMBL/GenBank/DDBJ whole genome shotgun (WGS) entry which is preliminary data.</text>
</comment>
<dbReference type="PANTHER" id="PTHR35069">
    <property type="entry name" value="PROTEIN C9ORF135"/>
    <property type="match status" value="1"/>
</dbReference>
<proteinExistence type="predicted"/>
<sequence length="141" mass="16454">MWANWNNRRNLELDYPDRKGSLTLRSTHRTYGRPVLVLNWYQHREAEPKDYDVDAVPEGHLKNLHRSTYNRFLSFPEGDWSTTTEACMSQINLKDDYRLREKVPIADHKTVAKELFKRTSGCLDSGANAALPRHSPDHSKM</sequence>